<sequence length="237" mass="25820">MNEFKQSVCALLILILANCCLNSLYAADPPAEPETVKKIKQVAIQVLATNPPQLFVAVSGEVPSGGFTDVTLTRVSYSKPPEDGIQDYYLKALPPTQPAIAVISEVKARDRWIGMPSWVKGIRVHGVEEGVKEKLFKDVQQRARPRVRRFKGISNSGSYDEALKAALAKLNKALADDGVRDATATWKVSSVQGEVGGITGLNRLSVIIIANRQPAWKTQPDPAKTTPTAEQKQEKSE</sequence>
<feature type="region of interest" description="Disordered" evidence="1">
    <location>
        <begin position="215"/>
        <end position="237"/>
    </location>
</feature>
<gene>
    <name evidence="3" type="ORF">DIT97_09435</name>
</gene>
<protein>
    <submittedName>
        <fullName evidence="3">Uncharacterized protein</fullName>
    </submittedName>
</protein>
<dbReference type="Proteomes" id="UP000263642">
    <property type="component" value="Unassembled WGS sequence"/>
</dbReference>
<evidence type="ECO:0000313" key="3">
    <source>
        <dbReference type="EMBL" id="HCO23254.1"/>
    </source>
</evidence>
<dbReference type="EMBL" id="DQAY01000056">
    <property type="protein sequence ID" value="HCO23254.1"/>
    <property type="molecule type" value="Genomic_DNA"/>
</dbReference>
<accession>A0A3D3R309</accession>
<evidence type="ECO:0000256" key="2">
    <source>
        <dbReference type="SAM" id="SignalP"/>
    </source>
</evidence>
<reference evidence="3 4" key="1">
    <citation type="journal article" date="2018" name="Nat. Biotechnol.">
        <title>A standardized bacterial taxonomy based on genome phylogeny substantially revises the tree of life.</title>
        <authorList>
            <person name="Parks D.H."/>
            <person name="Chuvochina M."/>
            <person name="Waite D.W."/>
            <person name="Rinke C."/>
            <person name="Skarshewski A."/>
            <person name="Chaumeil P.A."/>
            <person name="Hugenholtz P."/>
        </authorList>
    </citation>
    <scope>NUCLEOTIDE SEQUENCE [LARGE SCALE GENOMIC DNA]</scope>
    <source>
        <strain evidence="3">UBA9375</strain>
    </source>
</reference>
<dbReference type="AlphaFoldDB" id="A0A3D3R309"/>
<proteinExistence type="predicted"/>
<evidence type="ECO:0000313" key="4">
    <source>
        <dbReference type="Proteomes" id="UP000263642"/>
    </source>
</evidence>
<feature type="signal peptide" evidence="2">
    <location>
        <begin position="1"/>
        <end position="26"/>
    </location>
</feature>
<feature type="chain" id="PRO_5017627119" evidence="2">
    <location>
        <begin position="27"/>
        <end position="237"/>
    </location>
</feature>
<organism evidence="3 4">
    <name type="scientific">Gimesia maris</name>
    <dbReference type="NCBI Taxonomy" id="122"/>
    <lineage>
        <taxon>Bacteria</taxon>
        <taxon>Pseudomonadati</taxon>
        <taxon>Planctomycetota</taxon>
        <taxon>Planctomycetia</taxon>
        <taxon>Planctomycetales</taxon>
        <taxon>Planctomycetaceae</taxon>
        <taxon>Gimesia</taxon>
    </lineage>
</organism>
<evidence type="ECO:0000256" key="1">
    <source>
        <dbReference type="SAM" id="MobiDB-lite"/>
    </source>
</evidence>
<name>A0A3D3R309_9PLAN</name>
<comment type="caution">
    <text evidence="3">The sequence shown here is derived from an EMBL/GenBank/DDBJ whole genome shotgun (WGS) entry which is preliminary data.</text>
</comment>
<keyword evidence="2" id="KW-0732">Signal</keyword>